<dbReference type="Gene3D" id="3.40.640.10">
    <property type="entry name" value="Type I PLP-dependent aspartate aminotransferase-like (Major domain)"/>
    <property type="match status" value="1"/>
</dbReference>
<proteinExistence type="inferred from homology"/>
<reference evidence="9" key="1">
    <citation type="submission" date="2021-01" db="EMBL/GenBank/DDBJ databases">
        <title>Genomic Encyclopedia of Type Strains, Phase IV (KMG-IV): sequencing the most valuable type-strain genomes for metagenomic binning, comparative biology and taxonomic classification.</title>
        <authorList>
            <person name="Goeker M."/>
        </authorList>
    </citation>
    <scope>NUCLEOTIDE SEQUENCE</scope>
    <source>
        <strain evidence="9">DSM 21943</strain>
    </source>
</reference>
<keyword evidence="3" id="KW-0032">Aminotransferase</keyword>
<sequence>MVWKPEHKTGIPIYRQIMNWMVKQIEHGHWPAEMKLPTQRKLAEQLQVNRSTVIQALEELKADGLLTGKAGSGIYVSQPGWHELIHGAIPRWKERINQSLCQANSQTIQLINDFEKRTDILRLGTGELGPELIPSGALQGTMRQVAITERDFGYSEPKGHIQLRNALTDYLKTRGIQANAEQIVIVSGGIQALQLLSIGLNSGQLNMFHNSPSYLHSIPSITSTSITSLDKMKLKSNQSFYYVIPTLNNPTGISLSAVERQELIKACAAVNLPIIEDDVYRDLAFEKPPLPLKSLDHNGQVIYIGSLSKTVSPGLRIGWMVGPESVMDHLADLKMQLDYGSSAIPQLVAAEWFRSGLYEQHVSALKKQLKQRADFTEALLNTYFSDFAEWQSPQGGFYIWLRIKQPIVTKALFQLLLKQNILINPGYLYAPNDYEHIRISYSYCSREELARGLKKLAQELKARLGGINNEH</sequence>
<name>A0ABS2SW80_9BACI</name>
<evidence type="ECO:0000313" key="10">
    <source>
        <dbReference type="Proteomes" id="UP001179280"/>
    </source>
</evidence>
<dbReference type="Gene3D" id="1.10.10.10">
    <property type="entry name" value="Winged helix-like DNA-binding domain superfamily/Winged helix DNA-binding domain"/>
    <property type="match status" value="1"/>
</dbReference>
<dbReference type="PRINTS" id="PR00035">
    <property type="entry name" value="HTHGNTR"/>
</dbReference>
<evidence type="ECO:0000256" key="5">
    <source>
        <dbReference type="ARBA" id="ARBA00023015"/>
    </source>
</evidence>
<dbReference type="SUPFAM" id="SSF53383">
    <property type="entry name" value="PLP-dependent transferases"/>
    <property type="match status" value="1"/>
</dbReference>
<dbReference type="EMBL" id="JAFBCV010000010">
    <property type="protein sequence ID" value="MBM7839781.1"/>
    <property type="molecule type" value="Genomic_DNA"/>
</dbReference>
<dbReference type="PANTHER" id="PTHR46577">
    <property type="entry name" value="HTH-TYPE TRANSCRIPTIONAL REGULATORY PROTEIN GABR"/>
    <property type="match status" value="1"/>
</dbReference>
<dbReference type="InterPro" id="IPR051446">
    <property type="entry name" value="HTH_trans_reg/aminotransferase"/>
</dbReference>
<evidence type="ECO:0000313" key="9">
    <source>
        <dbReference type="EMBL" id="MBM7839781.1"/>
    </source>
</evidence>
<dbReference type="InterPro" id="IPR015424">
    <property type="entry name" value="PyrdxlP-dep_Trfase"/>
</dbReference>
<accession>A0ABS2SW80</accession>
<evidence type="ECO:0000256" key="4">
    <source>
        <dbReference type="ARBA" id="ARBA00022898"/>
    </source>
</evidence>
<comment type="caution">
    <text evidence="9">The sequence shown here is derived from an EMBL/GenBank/DDBJ whole genome shotgun (WGS) entry which is preliminary data.</text>
</comment>
<keyword evidence="4" id="KW-0663">Pyridoxal phosphate</keyword>
<dbReference type="Pfam" id="PF00392">
    <property type="entry name" value="GntR"/>
    <property type="match status" value="1"/>
</dbReference>
<dbReference type="PANTHER" id="PTHR46577:SF2">
    <property type="entry name" value="TRANSCRIPTIONAL REGULATORY PROTEIN"/>
    <property type="match status" value="1"/>
</dbReference>
<dbReference type="InterPro" id="IPR015422">
    <property type="entry name" value="PyrdxlP-dep_Trfase_small"/>
</dbReference>
<keyword evidence="10" id="KW-1185">Reference proteome</keyword>
<evidence type="ECO:0000256" key="2">
    <source>
        <dbReference type="ARBA" id="ARBA00005384"/>
    </source>
</evidence>
<dbReference type="CDD" id="cd00609">
    <property type="entry name" value="AAT_like"/>
    <property type="match status" value="1"/>
</dbReference>
<comment type="similarity">
    <text evidence="2">In the C-terminal section; belongs to the class-I pyridoxal-phosphate-dependent aminotransferase family.</text>
</comment>
<comment type="cofactor">
    <cofactor evidence="1">
        <name>pyridoxal 5'-phosphate</name>
        <dbReference type="ChEBI" id="CHEBI:597326"/>
    </cofactor>
</comment>
<dbReference type="Gene3D" id="3.90.1150.10">
    <property type="entry name" value="Aspartate Aminotransferase, domain 1"/>
    <property type="match status" value="1"/>
</dbReference>
<keyword evidence="7" id="KW-0804">Transcription</keyword>
<protein>
    <submittedName>
        <fullName evidence="9">GntR family transcriptional regulator of abcA and norABC</fullName>
    </submittedName>
</protein>
<evidence type="ECO:0000256" key="6">
    <source>
        <dbReference type="ARBA" id="ARBA00023125"/>
    </source>
</evidence>
<dbReference type="Pfam" id="PF00155">
    <property type="entry name" value="Aminotran_1_2"/>
    <property type="match status" value="1"/>
</dbReference>
<dbReference type="CDD" id="cd07377">
    <property type="entry name" value="WHTH_GntR"/>
    <property type="match status" value="1"/>
</dbReference>
<keyword evidence="5" id="KW-0805">Transcription regulation</keyword>
<dbReference type="InterPro" id="IPR015421">
    <property type="entry name" value="PyrdxlP-dep_Trfase_major"/>
</dbReference>
<dbReference type="Proteomes" id="UP001179280">
    <property type="component" value="Unassembled WGS sequence"/>
</dbReference>
<dbReference type="InterPro" id="IPR000524">
    <property type="entry name" value="Tscrpt_reg_HTH_GntR"/>
</dbReference>
<evidence type="ECO:0000256" key="1">
    <source>
        <dbReference type="ARBA" id="ARBA00001933"/>
    </source>
</evidence>
<evidence type="ECO:0000256" key="7">
    <source>
        <dbReference type="ARBA" id="ARBA00023163"/>
    </source>
</evidence>
<dbReference type="RefSeq" id="WP_204466986.1">
    <property type="nucleotide sequence ID" value="NZ_JAFBCV010000010.1"/>
</dbReference>
<organism evidence="9 10">
    <name type="scientific">Shouchella xiaoxiensis</name>
    <dbReference type="NCBI Taxonomy" id="766895"/>
    <lineage>
        <taxon>Bacteria</taxon>
        <taxon>Bacillati</taxon>
        <taxon>Bacillota</taxon>
        <taxon>Bacilli</taxon>
        <taxon>Bacillales</taxon>
        <taxon>Bacillaceae</taxon>
        <taxon>Shouchella</taxon>
    </lineage>
</organism>
<evidence type="ECO:0000256" key="3">
    <source>
        <dbReference type="ARBA" id="ARBA00022576"/>
    </source>
</evidence>
<keyword evidence="6" id="KW-0238">DNA-binding</keyword>
<evidence type="ECO:0000259" key="8">
    <source>
        <dbReference type="PROSITE" id="PS50949"/>
    </source>
</evidence>
<dbReference type="SUPFAM" id="SSF46785">
    <property type="entry name" value="Winged helix' DNA-binding domain"/>
    <property type="match status" value="1"/>
</dbReference>
<dbReference type="InterPro" id="IPR036388">
    <property type="entry name" value="WH-like_DNA-bd_sf"/>
</dbReference>
<dbReference type="InterPro" id="IPR036390">
    <property type="entry name" value="WH_DNA-bd_sf"/>
</dbReference>
<dbReference type="InterPro" id="IPR004839">
    <property type="entry name" value="Aminotransferase_I/II_large"/>
</dbReference>
<gene>
    <name evidence="9" type="ORF">JOC54_003061</name>
</gene>
<feature type="domain" description="HTH gntR-type" evidence="8">
    <location>
        <begin position="11"/>
        <end position="79"/>
    </location>
</feature>
<dbReference type="SMART" id="SM00345">
    <property type="entry name" value="HTH_GNTR"/>
    <property type="match status" value="1"/>
</dbReference>
<keyword evidence="3" id="KW-0808">Transferase</keyword>
<dbReference type="PROSITE" id="PS50949">
    <property type="entry name" value="HTH_GNTR"/>
    <property type="match status" value="1"/>
</dbReference>